<keyword evidence="2" id="KW-1185">Reference proteome</keyword>
<comment type="caution">
    <text evidence="1">The sequence shown here is derived from an EMBL/GenBank/DDBJ whole genome shotgun (WGS) entry which is preliminary data.</text>
</comment>
<evidence type="ECO:0000313" key="1">
    <source>
        <dbReference type="EMBL" id="TNV75409.1"/>
    </source>
</evidence>
<sequence>MSTIFLLVLCQKCPYLMYTMETHINAQSPCARSASIISPNSQISLRKKKAIYTQARKILKIRESTYEQKTRGLLDRP</sequence>
<organism evidence="1 2">
    <name type="scientific">Halteria grandinella</name>
    <dbReference type="NCBI Taxonomy" id="5974"/>
    <lineage>
        <taxon>Eukaryota</taxon>
        <taxon>Sar</taxon>
        <taxon>Alveolata</taxon>
        <taxon>Ciliophora</taxon>
        <taxon>Intramacronucleata</taxon>
        <taxon>Spirotrichea</taxon>
        <taxon>Stichotrichia</taxon>
        <taxon>Sporadotrichida</taxon>
        <taxon>Halteriidae</taxon>
        <taxon>Halteria</taxon>
    </lineage>
</organism>
<reference evidence="1" key="1">
    <citation type="submission" date="2019-06" db="EMBL/GenBank/DDBJ databases">
        <authorList>
            <person name="Zheng W."/>
        </authorList>
    </citation>
    <scope>NUCLEOTIDE SEQUENCE</scope>
    <source>
        <strain evidence="1">QDHG01</strain>
    </source>
</reference>
<name>A0A8J8SYD0_HALGN</name>
<accession>A0A8J8SYD0</accession>
<gene>
    <name evidence="1" type="ORF">FGO68_gene11095</name>
</gene>
<proteinExistence type="predicted"/>
<protein>
    <submittedName>
        <fullName evidence="1">Uncharacterized protein</fullName>
    </submittedName>
</protein>
<evidence type="ECO:0000313" key="2">
    <source>
        <dbReference type="Proteomes" id="UP000785679"/>
    </source>
</evidence>
<dbReference type="Proteomes" id="UP000785679">
    <property type="component" value="Unassembled WGS sequence"/>
</dbReference>
<dbReference type="AlphaFoldDB" id="A0A8J8SYD0"/>
<dbReference type="EMBL" id="RRYP01015662">
    <property type="protein sequence ID" value="TNV75409.1"/>
    <property type="molecule type" value="Genomic_DNA"/>
</dbReference>